<gene>
    <name evidence="4" type="ORF">EAF64_17225</name>
</gene>
<keyword evidence="2" id="KW-0804">Transcription</keyword>
<feature type="domain" description="HTH bat-type" evidence="3">
    <location>
        <begin position="150"/>
        <end position="201"/>
    </location>
</feature>
<dbReference type="Pfam" id="PF04967">
    <property type="entry name" value="HTH_10"/>
    <property type="match status" value="1"/>
</dbReference>
<evidence type="ECO:0000313" key="5">
    <source>
        <dbReference type="Proteomes" id="UP000289691"/>
    </source>
</evidence>
<organism evidence="4 5">
    <name type="scientific">Halorientalis pallida</name>
    <dbReference type="NCBI Taxonomy" id="2479928"/>
    <lineage>
        <taxon>Archaea</taxon>
        <taxon>Methanobacteriati</taxon>
        <taxon>Methanobacteriota</taxon>
        <taxon>Stenosarchaea group</taxon>
        <taxon>Halobacteria</taxon>
        <taxon>Halobacteriales</taxon>
        <taxon>Haloarculaceae</taxon>
        <taxon>Halorientalis</taxon>
    </lineage>
</organism>
<dbReference type="PANTHER" id="PTHR34236:SF1">
    <property type="entry name" value="DIMETHYL SULFOXIDE REDUCTASE TRANSCRIPTIONAL ACTIVATOR"/>
    <property type="match status" value="1"/>
</dbReference>
<proteinExistence type="predicted"/>
<evidence type="ECO:0000313" key="4">
    <source>
        <dbReference type="EMBL" id="RXK46889.1"/>
    </source>
</evidence>
<dbReference type="OrthoDB" id="51502at2157"/>
<evidence type="ECO:0000259" key="3">
    <source>
        <dbReference type="Pfam" id="PF04967"/>
    </source>
</evidence>
<evidence type="ECO:0000256" key="2">
    <source>
        <dbReference type="ARBA" id="ARBA00023163"/>
    </source>
</evidence>
<dbReference type="EMBL" id="RDFA01000007">
    <property type="protein sequence ID" value="RXK46889.1"/>
    <property type="molecule type" value="Genomic_DNA"/>
</dbReference>
<dbReference type="InterPro" id="IPR007050">
    <property type="entry name" value="HTH_bacterioopsin"/>
</dbReference>
<dbReference type="RefSeq" id="WP_129070222.1">
    <property type="nucleotide sequence ID" value="NZ_RDFA01000007.1"/>
</dbReference>
<sequence length="209" mass="23355">MIRARFRIVLPADIWVADVSTSFPDATLRLLTGVPRGDHALELGEIRAENPGVVADAIRNHPDISNYEAVFADDRRAIGQYEAVEQGLYEFLWASSLPPEFPVVVEDGEMEFDLTATRDQFDAFGAVLDDSGREYDLLTVVHTEDDGDLLTERQQEFLRGAQRLGYFEVPRECTLAELATELGVDKSTASETIRRGTARVVAQYLFGRD</sequence>
<keyword evidence="1" id="KW-0805">Transcription regulation</keyword>
<evidence type="ECO:0000256" key="1">
    <source>
        <dbReference type="ARBA" id="ARBA00023015"/>
    </source>
</evidence>
<dbReference type="Proteomes" id="UP000289691">
    <property type="component" value="Unassembled WGS sequence"/>
</dbReference>
<dbReference type="AlphaFoldDB" id="A0A498KSR0"/>
<reference evidence="4 5" key="1">
    <citation type="submission" date="2019-01" db="EMBL/GenBank/DDBJ databases">
        <title>Halorientalis sp. F13-25 a new haloarchaeum isolated from hypersaline water.</title>
        <authorList>
            <person name="Ana D.-V."/>
            <person name="Cristina S.-P."/>
            <person name="Antonio V."/>
        </authorList>
    </citation>
    <scope>NUCLEOTIDE SEQUENCE [LARGE SCALE GENOMIC DNA]</scope>
    <source>
        <strain evidence="4 5">F13-25</strain>
    </source>
</reference>
<dbReference type="PANTHER" id="PTHR34236">
    <property type="entry name" value="DIMETHYL SULFOXIDE REDUCTASE TRANSCRIPTIONAL ACTIVATOR"/>
    <property type="match status" value="1"/>
</dbReference>
<comment type="caution">
    <text evidence="4">The sequence shown here is derived from an EMBL/GenBank/DDBJ whole genome shotgun (WGS) entry which is preliminary data.</text>
</comment>
<protein>
    <submittedName>
        <fullName evidence="4">Bacterio-opsin activator</fullName>
    </submittedName>
</protein>
<accession>A0A498KSR0</accession>
<name>A0A498KSR0_9EURY</name>
<keyword evidence="5" id="KW-1185">Reference proteome</keyword>